<dbReference type="Pfam" id="PF01498">
    <property type="entry name" value="HTH_Tnp_Tc3_2"/>
    <property type="match status" value="1"/>
</dbReference>
<evidence type="ECO:0000259" key="3">
    <source>
        <dbReference type="Pfam" id="PF25787"/>
    </source>
</evidence>
<dbReference type="Proteomes" id="UP000694569">
    <property type="component" value="Unplaced"/>
</dbReference>
<dbReference type="PANTHER" id="PTHR23022">
    <property type="entry name" value="TRANSPOSABLE ELEMENT-RELATED"/>
    <property type="match status" value="1"/>
</dbReference>
<dbReference type="InterPro" id="IPR009057">
    <property type="entry name" value="Homeodomain-like_sf"/>
</dbReference>
<dbReference type="InterPro" id="IPR038717">
    <property type="entry name" value="Tc1-like_DDE_dom"/>
</dbReference>
<dbReference type="Gene3D" id="3.30.420.10">
    <property type="entry name" value="Ribonuclease H-like superfamily/Ribonuclease H"/>
    <property type="match status" value="1"/>
</dbReference>
<dbReference type="SUPFAM" id="SSF46689">
    <property type="entry name" value="Homeodomain-like"/>
    <property type="match status" value="1"/>
</dbReference>
<dbReference type="Ensembl" id="ENSLLET00000000050.1">
    <property type="protein sequence ID" value="ENSLLEP00000000047.1"/>
    <property type="gene ID" value="ENSLLEG00000000043.1"/>
</dbReference>
<dbReference type="InterPro" id="IPR036397">
    <property type="entry name" value="RNaseH_sf"/>
</dbReference>
<dbReference type="GO" id="GO:0003677">
    <property type="term" value="F:DNA binding"/>
    <property type="evidence" value="ECO:0007669"/>
    <property type="project" value="InterPro"/>
</dbReference>
<dbReference type="Pfam" id="PF25787">
    <property type="entry name" value="HTH_SB"/>
    <property type="match status" value="1"/>
</dbReference>
<dbReference type="GO" id="GO:0006313">
    <property type="term" value="P:DNA transposition"/>
    <property type="evidence" value="ECO:0007669"/>
    <property type="project" value="InterPro"/>
</dbReference>
<proteinExistence type="predicted"/>
<evidence type="ECO:0008006" key="6">
    <source>
        <dbReference type="Google" id="ProtNLM"/>
    </source>
</evidence>
<name>A0A8C5LMV5_9ANUR</name>
<reference evidence="4" key="1">
    <citation type="submission" date="2025-08" db="UniProtKB">
        <authorList>
            <consortium name="Ensembl"/>
        </authorList>
    </citation>
    <scope>IDENTIFICATION</scope>
</reference>
<feature type="domain" description="Transposase Tc1-like" evidence="1">
    <location>
        <begin position="74"/>
        <end position="141"/>
    </location>
</feature>
<protein>
    <recommendedName>
        <fullName evidence="6">Transposase</fullName>
    </recommendedName>
</protein>
<dbReference type="GO" id="GO:0015074">
    <property type="term" value="P:DNA integration"/>
    <property type="evidence" value="ECO:0007669"/>
    <property type="project" value="InterPro"/>
</dbReference>
<dbReference type="InterPro" id="IPR002492">
    <property type="entry name" value="Transposase_Tc1-like"/>
</dbReference>
<dbReference type="PANTHER" id="PTHR23022:SF135">
    <property type="entry name" value="SI:DKEY-77F5.3"/>
    <property type="match status" value="1"/>
</dbReference>
<dbReference type="GeneTree" id="ENSGT01140000282498"/>
<dbReference type="InterPro" id="IPR036388">
    <property type="entry name" value="WH-like_DNA-bd_sf"/>
</dbReference>
<dbReference type="OrthoDB" id="3263820at2759"/>
<evidence type="ECO:0000259" key="2">
    <source>
        <dbReference type="Pfam" id="PF13358"/>
    </source>
</evidence>
<dbReference type="AlphaFoldDB" id="A0A8C5LMV5"/>
<keyword evidence="5" id="KW-1185">Reference proteome</keyword>
<reference evidence="4" key="2">
    <citation type="submission" date="2025-09" db="UniProtKB">
        <authorList>
            <consortium name="Ensembl"/>
        </authorList>
    </citation>
    <scope>IDENTIFICATION</scope>
</reference>
<evidence type="ECO:0000313" key="4">
    <source>
        <dbReference type="Ensembl" id="ENSLLEP00000000047.1"/>
    </source>
</evidence>
<feature type="domain" description="Sleeping Beauty transposase HTH" evidence="3">
    <location>
        <begin position="10"/>
        <end position="55"/>
    </location>
</feature>
<organism evidence="4 5">
    <name type="scientific">Leptobrachium leishanense</name>
    <name type="common">Leishan spiny toad</name>
    <dbReference type="NCBI Taxonomy" id="445787"/>
    <lineage>
        <taxon>Eukaryota</taxon>
        <taxon>Metazoa</taxon>
        <taxon>Chordata</taxon>
        <taxon>Craniata</taxon>
        <taxon>Vertebrata</taxon>
        <taxon>Euteleostomi</taxon>
        <taxon>Amphibia</taxon>
        <taxon>Batrachia</taxon>
        <taxon>Anura</taxon>
        <taxon>Pelobatoidea</taxon>
        <taxon>Megophryidae</taxon>
        <taxon>Leptobrachium</taxon>
    </lineage>
</organism>
<accession>A0A8C5LMV5</accession>
<feature type="domain" description="Tc1-like transposase DDE" evidence="2">
    <location>
        <begin position="152"/>
        <end position="304"/>
    </location>
</feature>
<dbReference type="Pfam" id="PF13358">
    <property type="entry name" value="DDE_3"/>
    <property type="match status" value="1"/>
</dbReference>
<dbReference type="Gene3D" id="1.10.10.10">
    <property type="entry name" value="Winged helix-like DNA-binding domain superfamily/Winged helix DNA-binding domain"/>
    <property type="match status" value="1"/>
</dbReference>
<sequence>MDNRKRRRDRSEDLRTKIVEKYQQSQGYKSISRDLDLPLSTVHNIIKKFATHGTVANLCVSGRKRKIDERLQCRIVRMVDKQPQTSSKEIQAVLQAQGASVSAQTIHRHLNEMKRCGRSPRRTPLLTQRHKKARLQFAKMYSSKPKSFWENVLWTDETKIELFGKAHHSTAYRKQNEAYKEKNTVPTVKYGGGSMMFWGCFAASGTGCLECVQGIMKSEDYQRIFGRTVEPSVRKLGLRPRSWVFQQDNDPKHTSKSTQKWMATKRWRVLKWPAMSPDLNPIEHLWRDLKIAVGKRRPSNKRDLEQIAKKEWPKIPGERCKKLIDGYRKPLISVIFSKRCATKY</sequence>
<dbReference type="InterPro" id="IPR052338">
    <property type="entry name" value="Transposase_5"/>
</dbReference>
<dbReference type="InterPro" id="IPR057667">
    <property type="entry name" value="HTH_SB"/>
</dbReference>
<evidence type="ECO:0000259" key="1">
    <source>
        <dbReference type="Pfam" id="PF01498"/>
    </source>
</evidence>
<evidence type="ECO:0000313" key="5">
    <source>
        <dbReference type="Proteomes" id="UP000694569"/>
    </source>
</evidence>